<dbReference type="NCBIfam" id="NF002204">
    <property type="entry name" value="PRK01077.1"/>
    <property type="match status" value="1"/>
</dbReference>
<proteinExistence type="inferred from homology"/>
<dbReference type="SUPFAM" id="SSF52540">
    <property type="entry name" value="P-loop containing nucleoside triphosphate hydrolases"/>
    <property type="match status" value="1"/>
</dbReference>
<evidence type="ECO:0000259" key="10">
    <source>
        <dbReference type="Pfam" id="PF01656"/>
    </source>
</evidence>
<evidence type="ECO:0000313" key="12">
    <source>
        <dbReference type="EMBL" id="ADP72819.1"/>
    </source>
</evidence>
<dbReference type="PANTHER" id="PTHR43873:SF1">
    <property type="entry name" value="COBYRINATE A,C-DIAMIDE SYNTHASE"/>
    <property type="match status" value="1"/>
</dbReference>
<dbReference type="RefSeq" id="WP_013421174.1">
    <property type="nucleotide sequence ID" value="NC_014664.1"/>
</dbReference>
<evidence type="ECO:0000256" key="1">
    <source>
        <dbReference type="ARBA" id="ARBA00001946"/>
    </source>
</evidence>
<reference evidence="13" key="1">
    <citation type="journal article" date="2011" name="J. Bacteriol.">
        <title>Genome sequences of eight morphologically diverse alphaproteobacteria.</title>
        <authorList>
            <consortium name="US DOE Joint Genome Institute"/>
            <person name="Brown P.J."/>
            <person name="Kysela D.T."/>
            <person name="Buechlein A."/>
            <person name="Hemmerich C."/>
            <person name="Brun Y.V."/>
        </authorList>
    </citation>
    <scope>NUCLEOTIDE SEQUENCE [LARGE SCALE GENOMIC DNA]</scope>
    <source>
        <strain evidence="13">ATCC 17100 / ATH 3.1.1 / DSM 162 / LMG 4299</strain>
    </source>
</reference>
<keyword evidence="6 9" id="KW-0067">ATP-binding</keyword>
<evidence type="ECO:0000256" key="8">
    <source>
        <dbReference type="ARBA" id="ARBA00022962"/>
    </source>
</evidence>
<dbReference type="Gene3D" id="3.40.50.300">
    <property type="entry name" value="P-loop containing nucleotide triphosphate hydrolases"/>
    <property type="match status" value="2"/>
</dbReference>
<dbReference type="CDD" id="cd05388">
    <property type="entry name" value="CobB_N"/>
    <property type="match status" value="1"/>
</dbReference>
<dbReference type="KEGG" id="rva:Rvan_3654"/>
<organism evidence="12 13">
    <name type="scientific">Rhodomicrobium vannielii (strain ATCC 17100 / DSM 162 / LMG 4299 / NCIMB 10020 / ATH 3.1.1)</name>
    <dbReference type="NCBI Taxonomy" id="648757"/>
    <lineage>
        <taxon>Bacteria</taxon>
        <taxon>Pseudomonadati</taxon>
        <taxon>Pseudomonadota</taxon>
        <taxon>Alphaproteobacteria</taxon>
        <taxon>Hyphomicrobiales</taxon>
        <taxon>Hyphomicrobiaceae</taxon>
        <taxon>Rhodomicrobium</taxon>
    </lineage>
</organism>
<accession>E3I5K8</accession>
<dbReference type="Proteomes" id="UP000001399">
    <property type="component" value="Chromosome"/>
</dbReference>
<dbReference type="InterPro" id="IPR027417">
    <property type="entry name" value="P-loop_NTPase"/>
</dbReference>
<comment type="pathway">
    <text evidence="9">Cofactor biosynthesis; adenosylcobalamin biosynthesis; cob(II)yrinate a,c-diamide from precorrin-2 (aerobic route): step 9/10.</text>
</comment>
<feature type="domain" description="CobQ/CobB/MinD/ParA nucleotide binding" evidence="10">
    <location>
        <begin position="13"/>
        <end position="207"/>
    </location>
</feature>
<dbReference type="InterPro" id="IPR029062">
    <property type="entry name" value="Class_I_gatase-like"/>
</dbReference>
<keyword evidence="4 9" id="KW-0436">Ligase</keyword>
<dbReference type="EMBL" id="CP002292">
    <property type="protein sequence ID" value="ADP72819.1"/>
    <property type="molecule type" value="Genomic_DNA"/>
</dbReference>
<dbReference type="EC" id="6.3.5.9" evidence="9"/>
<feature type="active site" description="Nucleophile" evidence="9">
    <location>
        <position position="345"/>
    </location>
</feature>
<protein>
    <recommendedName>
        <fullName evidence="9">Hydrogenobyrinate a,c-diamide synthase</fullName>
        <ecNumber evidence="9">6.3.5.9</ecNumber>
    </recommendedName>
    <alternativeName>
        <fullName evidence="9">Hydrogenobyrinic acid a,c-diamide synthase</fullName>
    </alternativeName>
</protein>
<keyword evidence="5 9" id="KW-0547">Nucleotide-binding</keyword>
<keyword evidence="3 9" id="KW-0169">Cobalamin biosynthesis</keyword>
<dbReference type="STRING" id="648757.Rvan_3654"/>
<dbReference type="eggNOG" id="COG1797">
    <property type="taxonomic scope" value="Bacteria"/>
</dbReference>
<dbReference type="HAMAP" id="MF_00027">
    <property type="entry name" value="CobB_CbiA"/>
    <property type="match status" value="1"/>
</dbReference>
<dbReference type="GO" id="GO:0005524">
    <property type="term" value="F:ATP binding"/>
    <property type="evidence" value="ECO:0007669"/>
    <property type="project" value="UniProtKB-UniRule"/>
</dbReference>
<dbReference type="PANTHER" id="PTHR43873">
    <property type="entry name" value="COBYRINATE A,C-DIAMIDE SYNTHASE"/>
    <property type="match status" value="1"/>
</dbReference>
<sequence length="453" mass="46888">MTGGGKSGPRGVIISAVRSGAGKTTLSLGLMRALTRRGVAVQPFKSGPDYIDPAFHEAACGRPSFNLDTWAMPRELIGSLIGRAGASAASEMPLDRTLCIAEGVMGLFDGVAAEGRTARGATADLAALTGWPVVLVLDVSAQSETAAAVALGCKLYRDDVHLAGVILNRVASEGHERPIRAALERIGVPVLGALRRRASIALPDRHLGLVQAGEHADLDGWLDKLAEEVAAQVSLDAIVASAAPCVLEAAPSAPPLPPPGQRIALAKDRAFSFLYPHMLQGWRDAGAEILCFSPLADDAPDASADAVWLPGGYPELHAGTLAAASHFLGGLRDAAARGTNIHGECGGYMVLGSGLEDADGVRHAMAGLLGLETSFAKRKLHLGYRRAQLLADGALGRAGGTLWGHEFHYASVLAVNDAPLLDAVDARGEPCAETGSRRGLVSGSFFHAIAVEG</sequence>
<evidence type="ECO:0000256" key="4">
    <source>
        <dbReference type="ARBA" id="ARBA00022598"/>
    </source>
</evidence>
<evidence type="ECO:0000256" key="5">
    <source>
        <dbReference type="ARBA" id="ARBA00022741"/>
    </source>
</evidence>
<dbReference type="GO" id="GO:0043802">
    <property type="term" value="F:hydrogenobyrinic acid a,c-diamide synthase (glutamine-hydrolysing) activity"/>
    <property type="evidence" value="ECO:0007669"/>
    <property type="project" value="UniProtKB-UniRule"/>
</dbReference>
<feature type="site" description="Increases nucleophilicity of active site Cys" evidence="9">
    <location>
        <position position="447"/>
    </location>
</feature>
<evidence type="ECO:0000259" key="11">
    <source>
        <dbReference type="Pfam" id="PF07685"/>
    </source>
</evidence>
<evidence type="ECO:0000256" key="9">
    <source>
        <dbReference type="HAMAP-Rule" id="MF_00027"/>
    </source>
</evidence>
<comment type="cofactor">
    <cofactor evidence="1 9">
        <name>Mg(2+)</name>
        <dbReference type="ChEBI" id="CHEBI:18420"/>
    </cofactor>
</comment>
<dbReference type="GO" id="GO:0009236">
    <property type="term" value="P:cobalamin biosynthetic process"/>
    <property type="evidence" value="ECO:0007669"/>
    <property type="project" value="UniProtKB-UniRule"/>
</dbReference>
<gene>
    <name evidence="9" type="primary">cobB</name>
    <name evidence="12" type="ordered locus">Rvan_3654</name>
</gene>
<dbReference type="HOGENOM" id="CLU_022752_0_0_5"/>
<dbReference type="AlphaFoldDB" id="E3I5K8"/>
<dbReference type="InterPro" id="IPR011698">
    <property type="entry name" value="GATase_3"/>
</dbReference>
<feature type="domain" description="CobB/CobQ-like glutamine amidotransferase" evidence="11">
    <location>
        <begin position="262"/>
        <end position="450"/>
    </location>
</feature>
<dbReference type="Pfam" id="PF01656">
    <property type="entry name" value="CbiA"/>
    <property type="match status" value="1"/>
</dbReference>
<dbReference type="PROSITE" id="PS51274">
    <property type="entry name" value="GATASE_COBBQ"/>
    <property type="match status" value="1"/>
</dbReference>
<evidence type="ECO:0000256" key="2">
    <source>
        <dbReference type="ARBA" id="ARBA00006205"/>
    </source>
</evidence>
<comment type="function">
    <text evidence="9">Catalyzes the ATP-dependent amidation of the two carboxylate groups at positions a and c of hydrogenobyrinate, using either L-glutamine or ammonia as the nitrogen source.</text>
</comment>
<evidence type="ECO:0000313" key="13">
    <source>
        <dbReference type="Proteomes" id="UP000001399"/>
    </source>
</evidence>
<keyword evidence="8 9" id="KW-0315">Glutamine amidotransferase</keyword>
<dbReference type="OrthoDB" id="9764035at2"/>
<comment type="domain">
    <text evidence="9">Comprises of two domains. The C-terminal domain contains the binding site for glutamine and catalyzes the hydrolysis of this substrate to glutamate and ammonia. The N-terminal domain is anticipated to bind ATP and hydrogenobyrinate and catalyzes the ultimate synthesis of the diamide product. The ammonia produced via the glutaminase domain is probably translocated to the adjacent domain via a molecular tunnel, where it reacts with an activated intermediate.</text>
</comment>
<dbReference type="NCBIfam" id="TIGR00379">
    <property type="entry name" value="cobB"/>
    <property type="match status" value="1"/>
</dbReference>
<name>E3I5K8_RHOVT</name>
<keyword evidence="7 9" id="KW-0460">Magnesium</keyword>
<dbReference type="SUPFAM" id="SSF52317">
    <property type="entry name" value="Class I glutamine amidotransferase-like"/>
    <property type="match status" value="1"/>
</dbReference>
<dbReference type="InterPro" id="IPR002586">
    <property type="entry name" value="CobQ/CobB/MinD/ParA_Nub-bd_dom"/>
</dbReference>
<evidence type="ECO:0000256" key="7">
    <source>
        <dbReference type="ARBA" id="ARBA00022842"/>
    </source>
</evidence>
<comment type="similarity">
    <text evidence="2">Belongs to the CobB/CobQ family. CobQ subfamily.</text>
</comment>
<evidence type="ECO:0000256" key="6">
    <source>
        <dbReference type="ARBA" id="ARBA00022840"/>
    </source>
</evidence>
<evidence type="ECO:0000256" key="3">
    <source>
        <dbReference type="ARBA" id="ARBA00022573"/>
    </source>
</evidence>
<dbReference type="Gene3D" id="3.40.50.880">
    <property type="match status" value="1"/>
</dbReference>
<dbReference type="UniPathway" id="UPA00148">
    <property type="reaction ID" value="UER00220"/>
</dbReference>
<comment type="catalytic activity">
    <reaction evidence="9">
        <text>hydrogenobyrinate + 2 L-glutamine + 2 ATP + 2 H2O = hydrogenobyrinate a,c-diamide + 2 L-glutamate + 2 ADP + 2 phosphate + 2 H(+)</text>
        <dbReference type="Rhea" id="RHEA:12544"/>
        <dbReference type="ChEBI" id="CHEBI:15377"/>
        <dbReference type="ChEBI" id="CHEBI:15378"/>
        <dbReference type="ChEBI" id="CHEBI:29985"/>
        <dbReference type="ChEBI" id="CHEBI:30616"/>
        <dbReference type="ChEBI" id="CHEBI:43474"/>
        <dbReference type="ChEBI" id="CHEBI:58359"/>
        <dbReference type="ChEBI" id="CHEBI:77873"/>
        <dbReference type="ChEBI" id="CHEBI:77874"/>
        <dbReference type="ChEBI" id="CHEBI:456216"/>
        <dbReference type="EC" id="6.3.5.9"/>
    </reaction>
</comment>
<dbReference type="GO" id="GO:0042242">
    <property type="term" value="F:cobyrinic acid a,c-diamide synthase activity"/>
    <property type="evidence" value="ECO:0007669"/>
    <property type="project" value="InterPro"/>
</dbReference>
<comment type="miscellaneous">
    <text evidence="9">The a and c carboxylates of hydrogenobyrinate are activated for nucleophilic attack via formation of a phosphorylated intermediate by ATP. CobB catalyzes first the amidation of the c-carboxylate, and then that of the a-carboxylate.</text>
</comment>
<keyword evidence="13" id="KW-1185">Reference proteome</keyword>
<dbReference type="Pfam" id="PF07685">
    <property type="entry name" value="GATase_3"/>
    <property type="match status" value="1"/>
</dbReference>
<comment type="similarity">
    <text evidence="9">Belongs to the CobB/CbiA family.</text>
</comment>
<dbReference type="InterPro" id="IPR004484">
    <property type="entry name" value="CbiA/CobB_synth"/>
</dbReference>